<dbReference type="PROSITE" id="PS50110">
    <property type="entry name" value="RESPONSE_REGULATORY"/>
    <property type="match status" value="2"/>
</dbReference>
<dbReference type="SUPFAM" id="SSF52172">
    <property type="entry name" value="CheY-like"/>
    <property type="match status" value="2"/>
</dbReference>
<keyword evidence="7" id="KW-1185">Reference proteome</keyword>
<feature type="domain" description="Response regulatory" evidence="4">
    <location>
        <begin position="126"/>
        <end position="243"/>
    </location>
</feature>
<dbReference type="InterPro" id="IPR029787">
    <property type="entry name" value="Nucleotide_cyclase"/>
</dbReference>
<name>A0ABM7L9J5_9PSED</name>
<evidence type="ECO:0000259" key="4">
    <source>
        <dbReference type="PROSITE" id="PS50110"/>
    </source>
</evidence>
<evidence type="ECO:0000256" key="2">
    <source>
        <dbReference type="ARBA" id="ARBA00034247"/>
    </source>
</evidence>
<feature type="domain" description="Response regulatory" evidence="4">
    <location>
        <begin position="3"/>
        <end position="118"/>
    </location>
</feature>
<feature type="modified residue" description="4-aspartylphosphate" evidence="3">
    <location>
        <position position="176"/>
    </location>
</feature>
<accession>A0ABM7L9J5</accession>
<protein>
    <recommendedName>
        <fullName evidence="1">diguanylate cyclase</fullName>
        <ecNumber evidence="1">2.7.7.65</ecNumber>
    </recommendedName>
</protein>
<dbReference type="InterPro" id="IPR043128">
    <property type="entry name" value="Rev_trsase/Diguanyl_cyclase"/>
</dbReference>
<organism evidence="6 7">
    <name type="scientific">Pseudomonas solani</name>
    <dbReference type="NCBI Taxonomy" id="2731552"/>
    <lineage>
        <taxon>Bacteria</taxon>
        <taxon>Pseudomonadati</taxon>
        <taxon>Pseudomonadota</taxon>
        <taxon>Gammaproteobacteria</taxon>
        <taxon>Pseudomonadales</taxon>
        <taxon>Pseudomonadaceae</taxon>
        <taxon>Pseudomonas</taxon>
    </lineage>
</organism>
<dbReference type="PROSITE" id="PS50887">
    <property type="entry name" value="GGDEF"/>
    <property type="match status" value="1"/>
</dbReference>
<dbReference type="Proteomes" id="UP001064896">
    <property type="component" value="Chromosome"/>
</dbReference>
<dbReference type="SMART" id="SM00448">
    <property type="entry name" value="REC"/>
    <property type="match status" value="2"/>
</dbReference>
<dbReference type="Pfam" id="PF00072">
    <property type="entry name" value="Response_reg"/>
    <property type="match status" value="1"/>
</dbReference>
<dbReference type="NCBIfam" id="TIGR00254">
    <property type="entry name" value="GGDEF"/>
    <property type="match status" value="1"/>
</dbReference>
<evidence type="ECO:0000259" key="5">
    <source>
        <dbReference type="PROSITE" id="PS50887"/>
    </source>
</evidence>
<dbReference type="Pfam" id="PF00990">
    <property type="entry name" value="GGDEF"/>
    <property type="match status" value="1"/>
</dbReference>
<dbReference type="Gene3D" id="3.40.50.2300">
    <property type="match status" value="2"/>
</dbReference>
<feature type="domain" description="GGDEF" evidence="5">
    <location>
        <begin position="286"/>
        <end position="412"/>
    </location>
</feature>
<evidence type="ECO:0000313" key="6">
    <source>
        <dbReference type="EMBL" id="BCD86089.1"/>
    </source>
</evidence>
<dbReference type="RefSeq" id="WP_265170306.1">
    <property type="nucleotide sequence ID" value="NZ_AP023081.1"/>
</dbReference>
<feature type="modified residue" description="4-aspartylphosphate" evidence="3">
    <location>
        <position position="55"/>
    </location>
</feature>
<evidence type="ECO:0000256" key="3">
    <source>
        <dbReference type="PROSITE-ProRule" id="PRU00169"/>
    </source>
</evidence>
<dbReference type="SMART" id="SM00267">
    <property type="entry name" value="GGDEF"/>
    <property type="match status" value="1"/>
</dbReference>
<dbReference type="SUPFAM" id="SSF55073">
    <property type="entry name" value="Nucleotide cyclase"/>
    <property type="match status" value="1"/>
</dbReference>
<dbReference type="InterPro" id="IPR011006">
    <property type="entry name" value="CheY-like_superfamily"/>
</dbReference>
<reference evidence="6" key="1">
    <citation type="submission" date="2020-05" db="EMBL/GenBank/DDBJ databases">
        <title>Complete genome sequence of Pseudomonas sp. Sm006.</title>
        <authorList>
            <person name="Takeuchi K."/>
            <person name="Someya N."/>
        </authorList>
    </citation>
    <scope>NUCLEOTIDE SEQUENCE</scope>
    <source>
        <strain evidence="6">Sm006</strain>
    </source>
</reference>
<dbReference type="EC" id="2.7.7.65" evidence="1"/>
<evidence type="ECO:0000313" key="7">
    <source>
        <dbReference type="Proteomes" id="UP001064896"/>
    </source>
</evidence>
<dbReference type="InterPro" id="IPR001789">
    <property type="entry name" value="Sig_transdc_resp-reg_receiver"/>
</dbReference>
<dbReference type="Gene3D" id="3.30.70.270">
    <property type="match status" value="1"/>
</dbReference>
<dbReference type="CDD" id="cd01949">
    <property type="entry name" value="GGDEF"/>
    <property type="match status" value="1"/>
</dbReference>
<evidence type="ECO:0000256" key="1">
    <source>
        <dbReference type="ARBA" id="ARBA00012528"/>
    </source>
</evidence>
<dbReference type="InterPro" id="IPR000160">
    <property type="entry name" value="GGDEF_dom"/>
</dbReference>
<comment type="catalytic activity">
    <reaction evidence="2">
        <text>2 GTP = 3',3'-c-di-GMP + 2 diphosphate</text>
        <dbReference type="Rhea" id="RHEA:24898"/>
        <dbReference type="ChEBI" id="CHEBI:33019"/>
        <dbReference type="ChEBI" id="CHEBI:37565"/>
        <dbReference type="ChEBI" id="CHEBI:58805"/>
        <dbReference type="EC" id="2.7.7.65"/>
    </reaction>
</comment>
<dbReference type="PANTHER" id="PTHR45138">
    <property type="entry name" value="REGULATORY COMPONENTS OF SENSORY TRANSDUCTION SYSTEM"/>
    <property type="match status" value="1"/>
</dbReference>
<sequence>MRNILVVEDSPLVLKILEHLFRQEPDLQPVFCASCAEAEVLLETSAALFFATIVDLNLPDAPDGEIVDLVLRYELPCVVLSGSYKEQRRDELLLKGVVDYVLKESQHSYEYVFRLLHRLVRNCGVKILVAEDSEATRNFVRRVLTPHLYQIIEARDGDEALHILQEQPDIDLLLVDHGMPGISGFDLVKMLRQKLHRTELIILGLSADQKGSLSAMFIKHGADDFLRKPFCTEELNCRVMSTLERRDLMRALKQAALFDSLTNLYNRRAFYEQGLQLFQQAQRAGQELSVAMLDLDFFKLINDKFGHASGDTALVMFSRVLAHALPDALLGRLGGEEFAVVSKSDATTLKATLDQLRRNCARLKYAADAPPLSFSAGIYQGPPEDLESLLHEADQRLYQAKHEGRGRTIANR</sequence>
<gene>
    <name evidence="6" type="ORF">PSm6_24960</name>
</gene>
<keyword evidence="3" id="KW-0597">Phosphoprotein</keyword>
<proteinExistence type="predicted"/>
<dbReference type="InterPro" id="IPR050469">
    <property type="entry name" value="Diguanylate_Cyclase"/>
</dbReference>
<dbReference type="PANTHER" id="PTHR45138:SF9">
    <property type="entry name" value="DIGUANYLATE CYCLASE DGCM-RELATED"/>
    <property type="match status" value="1"/>
</dbReference>
<dbReference type="EMBL" id="AP023081">
    <property type="protein sequence ID" value="BCD86089.1"/>
    <property type="molecule type" value="Genomic_DNA"/>
</dbReference>